<evidence type="ECO:0000313" key="9">
    <source>
        <dbReference type="Proteomes" id="UP000430021"/>
    </source>
</evidence>
<proteinExistence type="inferred from homology"/>
<evidence type="ECO:0000259" key="7">
    <source>
        <dbReference type="Pfam" id="PF00460"/>
    </source>
</evidence>
<dbReference type="AlphaFoldDB" id="A0A6I4UGE6"/>
<organism evidence="8 9">
    <name type="scientific">Erythrobacter ramosus</name>
    <dbReference type="NCBI Taxonomy" id="35811"/>
    <lineage>
        <taxon>Bacteria</taxon>
        <taxon>Pseudomonadati</taxon>
        <taxon>Pseudomonadota</taxon>
        <taxon>Alphaproteobacteria</taxon>
        <taxon>Sphingomonadales</taxon>
        <taxon>Erythrobacteraceae</taxon>
        <taxon>Erythrobacter/Porphyrobacter group</taxon>
        <taxon>Erythrobacter</taxon>
    </lineage>
</organism>
<keyword evidence="8" id="KW-0282">Flagellum</keyword>
<dbReference type="Pfam" id="PF00460">
    <property type="entry name" value="Flg_bb_rod"/>
    <property type="match status" value="1"/>
</dbReference>
<name>A0A6I4UGE6_9SPHN</name>
<evidence type="ECO:0000256" key="6">
    <source>
        <dbReference type="ARBA" id="ARBA00026072"/>
    </source>
</evidence>
<dbReference type="OrthoDB" id="9788334at2"/>
<dbReference type="Proteomes" id="UP000430021">
    <property type="component" value="Unassembled WGS sequence"/>
</dbReference>
<dbReference type="GO" id="GO:0071978">
    <property type="term" value="P:bacterial-type flagellum-dependent swarming motility"/>
    <property type="evidence" value="ECO:0007669"/>
    <property type="project" value="TreeGrafter"/>
</dbReference>
<accession>A0A6I4UGE6</accession>
<dbReference type="PROSITE" id="PS00588">
    <property type="entry name" value="FLAGELLA_BB_ROD"/>
    <property type="match status" value="1"/>
</dbReference>
<dbReference type="InterPro" id="IPR019776">
    <property type="entry name" value="Flagellar_basal_body_rod_CS"/>
</dbReference>
<sequence>MALVWHASCCWDCNPAGLSRSIRSPHVNERLFGIHGAALTVRSERMGVIASNIANAATPGYKARDIDFNAALDARLARARGVMSANAGAGMVWRSPTMPSMDGNTVELSREQVAFAENAVAYSATLSFVQGKVNTITRALKGE</sequence>
<dbReference type="PANTHER" id="PTHR30435:SF12">
    <property type="entry name" value="FLAGELLAR BASAL BODY ROD PROTEIN FLGB"/>
    <property type="match status" value="1"/>
</dbReference>
<comment type="subcellular location">
    <subcellularLocation>
        <location evidence="1">Bacterial flagellum basal body</location>
    </subcellularLocation>
</comment>
<dbReference type="NCBIfam" id="TIGR01396">
    <property type="entry name" value="FlgB"/>
    <property type="match status" value="1"/>
</dbReference>
<dbReference type="InterPro" id="IPR001444">
    <property type="entry name" value="Flag_bb_rod_N"/>
</dbReference>
<evidence type="ECO:0000256" key="1">
    <source>
        <dbReference type="ARBA" id="ARBA00004117"/>
    </source>
</evidence>
<comment type="similarity">
    <text evidence="2">Belongs to the flagella basal body rod proteins family.</text>
</comment>
<evidence type="ECO:0000256" key="5">
    <source>
        <dbReference type="ARBA" id="ARBA00024934"/>
    </source>
</evidence>
<evidence type="ECO:0000256" key="2">
    <source>
        <dbReference type="ARBA" id="ARBA00009677"/>
    </source>
</evidence>
<dbReference type="GO" id="GO:0030694">
    <property type="term" value="C:bacterial-type flagellum basal body, rod"/>
    <property type="evidence" value="ECO:0007669"/>
    <property type="project" value="InterPro"/>
</dbReference>
<dbReference type="InterPro" id="IPR006300">
    <property type="entry name" value="FlgB"/>
</dbReference>
<dbReference type="PANTHER" id="PTHR30435">
    <property type="entry name" value="FLAGELLAR PROTEIN"/>
    <property type="match status" value="1"/>
</dbReference>
<dbReference type="EMBL" id="WTYB01000001">
    <property type="protein sequence ID" value="MXP37962.1"/>
    <property type="molecule type" value="Genomic_DNA"/>
</dbReference>
<evidence type="ECO:0000256" key="3">
    <source>
        <dbReference type="ARBA" id="ARBA00014376"/>
    </source>
</evidence>
<keyword evidence="4" id="KW-0975">Bacterial flagellum</keyword>
<comment type="function">
    <text evidence="5">Structural component of flagellum, the bacterial motility apparatus. Part of the rod structure of flagellar basal body.</text>
</comment>
<keyword evidence="8" id="KW-0969">Cilium</keyword>
<protein>
    <recommendedName>
        <fullName evidence="3">Flagellar basal body rod protein FlgB</fullName>
    </recommendedName>
</protein>
<feature type="domain" description="Flagellar basal body rod protein N-terminal" evidence="7">
    <location>
        <begin position="35"/>
        <end position="62"/>
    </location>
</feature>
<keyword evidence="8" id="KW-0966">Cell projection</keyword>
<evidence type="ECO:0000313" key="8">
    <source>
        <dbReference type="EMBL" id="MXP37962.1"/>
    </source>
</evidence>
<reference evidence="8 9" key="1">
    <citation type="submission" date="2019-12" db="EMBL/GenBank/DDBJ databases">
        <title>Genomic-based taxomic classification of the family Erythrobacteraceae.</title>
        <authorList>
            <person name="Xu L."/>
        </authorList>
    </citation>
    <scope>NUCLEOTIDE SEQUENCE [LARGE SCALE GENOMIC DNA]</scope>
    <source>
        <strain evidence="8 9">JCM 10282</strain>
    </source>
</reference>
<gene>
    <name evidence="8" type="primary">flgB</name>
    <name evidence="8" type="ORF">GRI59_04940</name>
</gene>
<comment type="caution">
    <text evidence="8">The sequence shown here is derived from an EMBL/GenBank/DDBJ whole genome shotgun (WGS) entry which is preliminary data.</text>
</comment>
<evidence type="ECO:0000256" key="4">
    <source>
        <dbReference type="ARBA" id="ARBA00023143"/>
    </source>
</evidence>
<comment type="subunit">
    <text evidence="6">The basal body constitutes a major portion of the flagellar organelle and consists of a number of rings mounted on a central rod. In Gram-negative bacteria, at least four rings, L, P, S and M are present, whereas Gram-positive bacteria lack the L and P rings. The rod consists of about 26 subunits of FlgG in the distal portion, and FlgB, FlgC and FlgF build up the proximal portion of the rod with about 6 subunits each. Rod assembly occurs by export via the flagellum-specific pathway of its constituent proteins and by their incorporation into the rod structure in the probable order of FlgB, FlgC, FlgF and FlgG. Another protein, FliE, also assembles onto the stable rod structure.</text>
</comment>